<accession>A0A8S5NH76</accession>
<name>A0A8S5NH76_9CAUD</name>
<sequence>MEKKWNKTRLNALAADFDNVASRCQMVQEFGNYPDALWGENENGEKVMLSICKDGITARVFQKNQWVRVNEYDAKGYMTGETYEGRWAELPKAAEAESTEDLKLSDEQTARNDEVYNAAYDFCKIMAEDENLEWNMEILGQLADFAAELLTGHGSKVRYPSVVTEPDGRQHIEEFYGVGD</sequence>
<protein>
    <submittedName>
        <fullName evidence="1">Uncharacterized protein</fullName>
    </submittedName>
</protein>
<dbReference type="EMBL" id="BK015164">
    <property type="protein sequence ID" value="DAD93666.1"/>
    <property type="molecule type" value="Genomic_DNA"/>
</dbReference>
<proteinExistence type="predicted"/>
<evidence type="ECO:0000313" key="1">
    <source>
        <dbReference type="EMBL" id="DAD93666.1"/>
    </source>
</evidence>
<organism evidence="1">
    <name type="scientific">Siphoviridae sp. ctLmu1</name>
    <dbReference type="NCBI Taxonomy" id="2826253"/>
    <lineage>
        <taxon>Viruses</taxon>
        <taxon>Duplodnaviria</taxon>
        <taxon>Heunggongvirae</taxon>
        <taxon>Uroviricota</taxon>
        <taxon>Caudoviricetes</taxon>
    </lineage>
</organism>
<reference evidence="1" key="1">
    <citation type="journal article" date="2021" name="Proc. Natl. Acad. Sci. U.S.A.">
        <title>A Catalog of Tens of Thousands of Viruses from Human Metagenomes Reveals Hidden Associations with Chronic Diseases.</title>
        <authorList>
            <person name="Tisza M.J."/>
            <person name="Buck C.B."/>
        </authorList>
    </citation>
    <scope>NUCLEOTIDE SEQUENCE</scope>
    <source>
        <strain evidence="1">CtLmu1</strain>
    </source>
</reference>